<name>A0ABS9KKF7_9BACT</name>
<comment type="caution">
    <text evidence="1">The sequence shown here is derived from an EMBL/GenBank/DDBJ whole genome shotgun (WGS) entry which is preliminary data.</text>
</comment>
<sequence>MSIQTFNIRFERIDIVEKAMFNSTIAPNAAFNFEVKTQAYVDEQQQIIVVFVAVDIWNDNKIALGKITVGCTCKIEDLNTVFERGEDGKKIIPPDLDDMLKSISISTTRGVMYSEFRGTPLHGAVLPIIVPSALIPAQGDIVSLRNSTDL</sequence>
<keyword evidence="2" id="KW-1185">Reference proteome</keyword>
<gene>
    <name evidence="1" type="ORF">LZZ85_00870</name>
</gene>
<reference evidence="1" key="1">
    <citation type="submission" date="2022-01" db="EMBL/GenBank/DDBJ databases">
        <authorList>
            <person name="Jo J.-H."/>
            <person name="Im W.-T."/>
        </authorList>
    </citation>
    <scope>NUCLEOTIDE SEQUENCE</scope>
    <source>
        <strain evidence="1">NA20</strain>
    </source>
</reference>
<dbReference type="EMBL" id="JAKLTR010000001">
    <property type="protein sequence ID" value="MCG2612803.1"/>
    <property type="molecule type" value="Genomic_DNA"/>
</dbReference>
<dbReference type="RefSeq" id="WP_237868032.1">
    <property type="nucleotide sequence ID" value="NZ_JAKLTR010000001.1"/>
</dbReference>
<proteinExistence type="predicted"/>
<evidence type="ECO:0008006" key="3">
    <source>
        <dbReference type="Google" id="ProtNLM"/>
    </source>
</evidence>
<protein>
    <recommendedName>
        <fullName evidence="3">Preprotein translocase subunit SecB</fullName>
    </recommendedName>
</protein>
<evidence type="ECO:0000313" key="2">
    <source>
        <dbReference type="Proteomes" id="UP001165367"/>
    </source>
</evidence>
<evidence type="ECO:0000313" key="1">
    <source>
        <dbReference type="EMBL" id="MCG2612803.1"/>
    </source>
</evidence>
<accession>A0ABS9KKF7</accession>
<dbReference type="Proteomes" id="UP001165367">
    <property type="component" value="Unassembled WGS sequence"/>
</dbReference>
<organism evidence="1 2">
    <name type="scientific">Terrimonas ginsenosidimutans</name>
    <dbReference type="NCBI Taxonomy" id="2908004"/>
    <lineage>
        <taxon>Bacteria</taxon>
        <taxon>Pseudomonadati</taxon>
        <taxon>Bacteroidota</taxon>
        <taxon>Chitinophagia</taxon>
        <taxon>Chitinophagales</taxon>
        <taxon>Chitinophagaceae</taxon>
        <taxon>Terrimonas</taxon>
    </lineage>
</organism>